<comment type="caution">
    <text evidence="1">The sequence shown here is derived from an EMBL/GenBank/DDBJ whole genome shotgun (WGS) entry which is preliminary data.</text>
</comment>
<accession>A0A2T5XX82</accession>
<proteinExistence type="predicted"/>
<reference evidence="1 2" key="1">
    <citation type="submission" date="2018-04" db="EMBL/GenBank/DDBJ databases">
        <title>Genomic Encyclopedia of Archaeal and Bacterial Type Strains, Phase II (KMG-II): from individual species to whole genera.</title>
        <authorList>
            <person name="Goeker M."/>
        </authorList>
    </citation>
    <scope>NUCLEOTIDE SEQUENCE [LARGE SCALE GENOMIC DNA]</scope>
    <source>
        <strain evidence="1 2">DSM 22902</strain>
    </source>
</reference>
<dbReference type="AlphaFoldDB" id="A0A2T5XX82"/>
<gene>
    <name evidence="1" type="ORF">C8P65_102105</name>
</gene>
<protein>
    <submittedName>
        <fullName evidence="1">Uncharacterized protein</fullName>
    </submittedName>
</protein>
<dbReference type="Proteomes" id="UP000243985">
    <property type="component" value="Unassembled WGS sequence"/>
</dbReference>
<dbReference type="EMBL" id="QBKG01000002">
    <property type="protein sequence ID" value="PTX08063.1"/>
    <property type="molecule type" value="Genomic_DNA"/>
</dbReference>
<dbReference type="GeneID" id="84580081"/>
<organism evidence="1 2">
    <name type="scientific">Capnocytophaga leadbetteri</name>
    <dbReference type="NCBI Taxonomy" id="327575"/>
    <lineage>
        <taxon>Bacteria</taxon>
        <taxon>Pseudomonadati</taxon>
        <taxon>Bacteroidota</taxon>
        <taxon>Flavobacteriia</taxon>
        <taxon>Flavobacteriales</taxon>
        <taxon>Flavobacteriaceae</taxon>
        <taxon>Capnocytophaga</taxon>
    </lineage>
</organism>
<sequence>MDKSKKKKYNKYNASVINALIEKHGFSGRYIRQCVSGERTSLSADKIRKDYHSMIAPSEKKVKEFLND</sequence>
<evidence type="ECO:0000313" key="1">
    <source>
        <dbReference type="EMBL" id="PTX08063.1"/>
    </source>
</evidence>
<dbReference type="RefSeq" id="WP_107781322.1">
    <property type="nucleotide sequence ID" value="NZ_CAJPPO010000026.1"/>
</dbReference>
<name>A0A2T5XX82_9FLAO</name>
<evidence type="ECO:0000313" key="2">
    <source>
        <dbReference type="Proteomes" id="UP000243985"/>
    </source>
</evidence>